<feature type="binding site" evidence="1">
    <location>
        <position position="245"/>
    </location>
    <ligand>
        <name>S-adenosyl-L-methionine</name>
        <dbReference type="ChEBI" id="CHEBI:59789"/>
    </ligand>
</feature>
<reference evidence="3 4" key="1">
    <citation type="submission" date="2018-06" db="EMBL/GenBank/DDBJ databases">
        <authorList>
            <consortium name="Pathogen Informatics"/>
            <person name="Doyle S."/>
        </authorList>
    </citation>
    <scope>NUCLEOTIDE SEQUENCE [LARGE SCALE GENOMIC DNA]</scope>
    <source>
        <strain evidence="3 4">NCTC10254</strain>
    </source>
</reference>
<comment type="caution">
    <text evidence="1">Lacks conserved residue(s) required for the propagation of feature annotation.</text>
</comment>
<dbReference type="RefSeq" id="WP_005526477.1">
    <property type="nucleotide sequence ID" value="NZ_CP050134.2"/>
</dbReference>
<proteinExistence type="inferred from homology"/>
<accession>A0A6H9XGE6</accession>
<dbReference type="PANTHER" id="PTHR11061:SF30">
    <property type="entry name" value="TRNA (URACIL(54)-C(5))-METHYLTRANSFERASE"/>
    <property type="match status" value="1"/>
</dbReference>
<gene>
    <name evidence="3" type="primary">trmA</name>
    <name evidence="3" type="ORF">NCTC10254_01826</name>
</gene>
<comment type="caution">
    <text evidence="3">The sequence shown here is derived from an EMBL/GenBank/DDBJ whole genome shotgun (WGS) entry which is preliminary data.</text>
</comment>
<feature type="binding site" evidence="1">
    <location>
        <position position="341"/>
    </location>
    <ligand>
        <name>S-adenosyl-L-methionine</name>
        <dbReference type="ChEBI" id="CHEBI:59789"/>
    </ligand>
</feature>
<dbReference type="PROSITE" id="PS50926">
    <property type="entry name" value="TRAM"/>
    <property type="match status" value="1"/>
</dbReference>
<dbReference type="InterPro" id="IPR030390">
    <property type="entry name" value="MeTrfase_TrmA_AS"/>
</dbReference>
<dbReference type="InterPro" id="IPR012340">
    <property type="entry name" value="NA-bd_OB-fold"/>
</dbReference>
<evidence type="ECO:0000256" key="2">
    <source>
        <dbReference type="PROSITE-ProRule" id="PRU10015"/>
    </source>
</evidence>
<dbReference type="EC" id="2.1.1.-" evidence="3"/>
<comment type="similarity">
    <text evidence="1">Belongs to the class I-like SAM-binding methyltransferase superfamily. RNA M5U methyltransferase family.</text>
</comment>
<dbReference type="InterPro" id="IPR010280">
    <property type="entry name" value="U5_MeTrfase_fam"/>
</dbReference>
<dbReference type="Gene3D" id="2.40.50.140">
    <property type="entry name" value="Nucleic acid-binding proteins"/>
    <property type="match status" value="1"/>
</dbReference>
<evidence type="ECO:0000313" key="3">
    <source>
        <dbReference type="EMBL" id="SPW30718.1"/>
    </source>
</evidence>
<keyword evidence="1" id="KW-0949">S-adenosyl-L-methionine</keyword>
<dbReference type="GeneID" id="84574037"/>
<feature type="binding site" evidence="1">
    <location>
        <position position="277"/>
    </location>
    <ligand>
        <name>S-adenosyl-L-methionine</name>
        <dbReference type="ChEBI" id="CHEBI:59789"/>
    </ligand>
</feature>
<dbReference type="Pfam" id="PF01938">
    <property type="entry name" value="TRAM"/>
    <property type="match status" value="1"/>
</dbReference>
<feature type="active site" evidence="2">
    <location>
        <position position="368"/>
    </location>
</feature>
<dbReference type="InterPro" id="IPR029063">
    <property type="entry name" value="SAM-dependent_MTases_sf"/>
</dbReference>
<dbReference type="EMBL" id="UARK01000023">
    <property type="protein sequence ID" value="SPW30718.1"/>
    <property type="molecule type" value="Genomic_DNA"/>
</dbReference>
<dbReference type="Gene3D" id="3.40.50.150">
    <property type="entry name" value="Vaccinia Virus protein VP39"/>
    <property type="match status" value="1"/>
</dbReference>
<evidence type="ECO:0000256" key="1">
    <source>
        <dbReference type="PROSITE-ProRule" id="PRU01024"/>
    </source>
</evidence>
<dbReference type="Pfam" id="PF05958">
    <property type="entry name" value="tRNA_U5-meth_tr"/>
    <property type="match status" value="1"/>
</dbReference>
<dbReference type="SUPFAM" id="SSF53335">
    <property type="entry name" value="S-adenosyl-L-methionine-dependent methyltransferases"/>
    <property type="match status" value="1"/>
</dbReference>
<dbReference type="GO" id="GO:0070041">
    <property type="term" value="F:rRNA (uridine-C5-)-methyltransferase activity"/>
    <property type="evidence" value="ECO:0007669"/>
    <property type="project" value="TreeGrafter"/>
</dbReference>
<keyword evidence="1 3" id="KW-0808">Transferase</keyword>
<dbReference type="AlphaFoldDB" id="A0A6H9XGE6"/>
<dbReference type="GO" id="GO:0070475">
    <property type="term" value="P:rRNA base methylation"/>
    <property type="evidence" value="ECO:0007669"/>
    <property type="project" value="TreeGrafter"/>
</dbReference>
<feature type="active site" description="Nucleophile" evidence="1">
    <location>
        <position position="368"/>
    </location>
</feature>
<dbReference type="PANTHER" id="PTHR11061">
    <property type="entry name" value="RNA M5U METHYLTRANSFERASE"/>
    <property type="match status" value="1"/>
</dbReference>
<sequence>MTTNLTHGDHITTTITRPAHGGVGIGDLDGRVVFVRGTYPGDVVEARITQVKKNYAKATLVDIVTPSPLRVPNRCPAAAHGAGCCDFADLKPEAELELKTTILTGQLTKLGKLAALPSITAQELLPTTGWRSRIRLGVDRAGRAGFRKAHSHDLVTDHRCIQPMPGLLGDGPDSIVGADSNHRFTPGAEVIAVLDDDGTRHVVEVRKPARGRRSEIITKVISGTGDVVQKVGEYTFTLPPTAFWQAHHQALSTYSDLITQWVTGGQYGVEPVGWDLYGGVGALVPALHHALGNNSHIHSVESARIMATSGQVTFGDDVHFHIGLVGNLVDTLPQPDVVVLDPPRVGAGADVVTRIAARKPQRVIHIGCDPATFATDIRAWSQAGYHLSDIVVVNAFPGTHHFETLGLLQP</sequence>
<organism evidence="3 4">
    <name type="scientific">Corynebacterium matruchotii</name>
    <dbReference type="NCBI Taxonomy" id="43768"/>
    <lineage>
        <taxon>Bacteria</taxon>
        <taxon>Bacillati</taxon>
        <taxon>Actinomycetota</taxon>
        <taxon>Actinomycetes</taxon>
        <taxon>Mycobacteriales</taxon>
        <taxon>Corynebacteriaceae</taxon>
        <taxon>Corynebacterium</taxon>
    </lineage>
</organism>
<keyword evidence="1 3" id="KW-0489">Methyltransferase</keyword>
<dbReference type="SUPFAM" id="SSF50249">
    <property type="entry name" value="Nucleic acid-binding proteins"/>
    <property type="match status" value="1"/>
</dbReference>
<dbReference type="PROSITE" id="PS51687">
    <property type="entry name" value="SAM_MT_RNA_M5U"/>
    <property type="match status" value="1"/>
</dbReference>
<dbReference type="Gene3D" id="2.40.50.1070">
    <property type="match status" value="1"/>
</dbReference>
<protein>
    <submittedName>
        <fullName evidence="3">TrmA family RNA methyltransferase</fullName>
        <ecNumber evidence="3">2.1.1.-</ecNumber>
    </submittedName>
</protein>
<dbReference type="Proteomes" id="UP000249886">
    <property type="component" value="Unassembled WGS sequence"/>
</dbReference>
<name>A0A6H9XGE6_9CORY</name>
<dbReference type="InterPro" id="IPR002792">
    <property type="entry name" value="TRAM_dom"/>
</dbReference>
<dbReference type="PROSITE" id="PS01230">
    <property type="entry name" value="TRMA_1"/>
    <property type="match status" value="1"/>
</dbReference>
<evidence type="ECO:0000313" key="4">
    <source>
        <dbReference type="Proteomes" id="UP000249886"/>
    </source>
</evidence>